<dbReference type="GeneID" id="29558716"/>
<keyword evidence="3" id="KW-1185">Reference proteome</keyword>
<protein>
    <recommendedName>
        <fullName evidence="4">DUF2125 domain-containing protein</fullName>
    </recommendedName>
</protein>
<evidence type="ECO:0000313" key="3">
    <source>
        <dbReference type="Proteomes" id="UP001065047"/>
    </source>
</evidence>
<sequence length="421" mass="43339">MRKSLGLLACAGVSVLALDSLLWWGGVQFLEHRLASASASASNSGGEGAPQSVGCPVVFQHKERGGWPFRAQVSLEGVQVTCGAPAGQDGPSYAVRHAVLDLAPWHPLTVQGMLEGGQALAVQAEQESAGGEKSGYLLLKTDGAPVQISLPIRAAQAGTLQFHTDFLHLVPQRGVAEAHRVTARGVSGKLVWNGHADAQASALALSFAAQRVVVAPWADSVDDVQGAVSIPGPTARLAALWSPDETASNGPPTSDAGNLGGRERADGAMGSTPKDQSESSDHGVTDPRPPSVSQSPPSGAAPGYAEILVQHVGGRWRGLGIAWSGRLIMAPGGAPLGETWLTLSNWRPFLARLQQDKTLNPAQTALLSKLTDQLEQRTGGTEGPLSVPLQVRDGAAQLGGVPLLSVLATLHGVSLSGAAAP</sequence>
<dbReference type="Pfam" id="PF09898">
    <property type="entry name" value="DUF2125"/>
    <property type="match status" value="1"/>
</dbReference>
<comment type="caution">
    <text evidence="2">The sequence shown here is derived from an EMBL/GenBank/DDBJ whole genome shotgun (WGS) entry which is preliminary data.</text>
</comment>
<accession>A0ABQ0PV40</accession>
<dbReference type="InterPro" id="IPR018666">
    <property type="entry name" value="DUF2125"/>
</dbReference>
<feature type="compositionally biased region" description="Polar residues" evidence="1">
    <location>
        <begin position="245"/>
        <end position="256"/>
    </location>
</feature>
<proteinExistence type="predicted"/>
<feature type="compositionally biased region" description="Basic and acidic residues" evidence="1">
    <location>
        <begin position="275"/>
        <end position="285"/>
    </location>
</feature>
<dbReference type="Proteomes" id="UP001065047">
    <property type="component" value="Unassembled WGS sequence"/>
</dbReference>
<gene>
    <name evidence="2" type="ORF">AA14337_2303</name>
</gene>
<dbReference type="EMBL" id="BAPF01000030">
    <property type="protein sequence ID" value="GBQ82300.1"/>
    <property type="molecule type" value="Genomic_DNA"/>
</dbReference>
<evidence type="ECO:0008006" key="4">
    <source>
        <dbReference type="Google" id="ProtNLM"/>
    </source>
</evidence>
<evidence type="ECO:0000313" key="2">
    <source>
        <dbReference type="EMBL" id="GBQ82300.1"/>
    </source>
</evidence>
<reference evidence="2" key="1">
    <citation type="submission" date="2013-04" db="EMBL/GenBank/DDBJ databases">
        <title>The genome sequencing project of 58 acetic acid bacteria.</title>
        <authorList>
            <person name="Okamoto-Kainuma A."/>
            <person name="Ishikawa M."/>
            <person name="Umino S."/>
            <person name="Koizumi Y."/>
            <person name="Shiwa Y."/>
            <person name="Yoshikawa H."/>
            <person name="Matsutani M."/>
            <person name="Matsushita K."/>
        </authorList>
    </citation>
    <scope>NUCLEOTIDE SEQUENCE</scope>
    <source>
        <strain evidence="2">DSM 14337</strain>
    </source>
</reference>
<dbReference type="RefSeq" id="WP_061507150.1">
    <property type="nucleotide sequence ID" value="NZ_BAPF01000030.1"/>
</dbReference>
<feature type="region of interest" description="Disordered" evidence="1">
    <location>
        <begin position="241"/>
        <end position="302"/>
    </location>
</feature>
<name>A0ABQ0PV40_9PROT</name>
<organism evidence="2 3">
    <name type="scientific">Acetobacter malorum DSM 14337</name>
    <dbReference type="NCBI Taxonomy" id="1307910"/>
    <lineage>
        <taxon>Bacteria</taxon>
        <taxon>Pseudomonadati</taxon>
        <taxon>Pseudomonadota</taxon>
        <taxon>Alphaproteobacteria</taxon>
        <taxon>Acetobacterales</taxon>
        <taxon>Acetobacteraceae</taxon>
        <taxon>Acetobacter</taxon>
    </lineage>
</organism>
<evidence type="ECO:0000256" key="1">
    <source>
        <dbReference type="SAM" id="MobiDB-lite"/>
    </source>
</evidence>